<gene>
    <name evidence="1" type="ORF">LTRI10_LOCUS22784</name>
</gene>
<protein>
    <submittedName>
        <fullName evidence="1">Uncharacterized protein</fullName>
    </submittedName>
</protein>
<dbReference type="AlphaFoldDB" id="A0AAV2E6C1"/>
<evidence type="ECO:0000313" key="1">
    <source>
        <dbReference type="EMBL" id="CAL1381405.1"/>
    </source>
</evidence>
<sequence length="77" mass="8732">MSSRWRQQEDDLPQGFEEEEQLVNVEIDQVGEISDNSIGAMVSVLEPNADPGEEVPSLCQIMEEIHQMVVGLYRIDQ</sequence>
<accession>A0AAV2E6C1</accession>
<evidence type="ECO:0000313" key="2">
    <source>
        <dbReference type="Proteomes" id="UP001497516"/>
    </source>
</evidence>
<proteinExistence type="predicted"/>
<organism evidence="1 2">
    <name type="scientific">Linum trigynum</name>
    <dbReference type="NCBI Taxonomy" id="586398"/>
    <lineage>
        <taxon>Eukaryota</taxon>
        <taxon>Viridiplantae</taxon>
        <taxon>Streptophyta</taxon>
        <taxon>Embryophyta</taxon>
        <taxon>Tracheophyta</taxon>
        <taxon>Spermatophyta</taxon>
        <taxon>Magnoliopsida</taxon>
        <taxon>eudicotyledons</taxon>
        <taxon>Gunneridae</taxon>
        <taxon>Pentapetalae</taxon>
        <taxon>rosids</taxon>
        <taxon>fabids</taxon>
        <taxon>Malpighiales</taxon>
        <taxon>Linaceae</taxon>
        <taxon>Linum</taxon>
    </lineage>
</organism>
<reference evidence="1 2" key="1">
    <citation type="submission" date="2024-04" db="EMBL/GenBank/DDBJ databases">
        <authorList>
            <person name="Fracassetti M."/>
        </authorList>
    </citation>
    <scope>NUCLEOTIDE SEQUENCE [LARGE SCALE GENOMIC DNA]</scope>
</reference>
<dbReference type="Proteomes" id="UP001497516">
    <property type="component" value="Chromosome 4"/>
</dbReference>
<keyword evidence="2" id="KW-1185">Reference proteome</keyword>
<name>A0AAV2E6C1_9ROSI</name>
<dbReference type="EMBL" id="OZ034817">
    <property type="protein sequence ID" value="CAL1381405.1"/>
    <property type="molecule type" value="Genomic_DNA"/>
</dbReference>